<organism evidence="12 13">
    <name type="scientific">Maribrevibacterium harenarium</name>
    <dbReference type="NCBI Taxonomy" id="2589817"/>
    <lineage>
        <taxon>Bacteria</taxon>
        <taxon>Pseudomonadati</taxon>
        <taxon>Pseudomonadota</taxon>
        <taxon>Gammaproteobacteria</taxon>
        <taxon>Oceanospirillales</taxon>
        <taxon>Oceanospirillaceae</taxon>
        <taxon>Maribrevibacterium</taxon>
    </lineage>
</organism>
<comment type="similarity">
    <text evidence="11">Belongs to the CysZ family.</text>
</comment>
<evidence type="ECO:0000256" key="1">
    <source>
        <dbReference type="ARBA" id="ARBA00004141"/>
    </source>
</evidence>
<feature type="transmembrane region" description="Helical" evidence="11">
    <location>
        <begin position="26"/>
        <end position="50"/>
    </location>
</feature>
<dbReference type="GO" id="GO:0019344">
    <property type="term" value="P:cysteine biosynthetic process"/>
    <property type="evidence" value="ECO:0007669"/>
    <property type="project" value="UniProtKB-UniRule"/>
</dbReference>
<keyword evidence="9 11" id="KW-0472">Membrane</keyword>
<comment type="function">
    <text evidence="11">High affinity, high specificity proton-dependent sulfate transporter, which mediates sulfate uptake. Provides the sulfur source for the cysteine synthesis pathway.</text>
</comment>
<dbReference type="InterPro" id="IPR059112">
    <property type="entry name" value="CysZ/EI24"/>
</dbReference>
<keyword evidence="2 11" id="KW-0813">Transport</keyword>
<evidence type="ECO:0000256" key="9">
    <source>
        <dbReference type="ARBA" id="ARBA00023136"/>
    </source>
</evidence>
<evidence type="ECO:0000256" key="10">
    <source>
        <dbReference type="ARBA" id="ARBA00023192"/>
    </source>
</evidence>
<dbReference type="OrthoDB" id="5292355at2"/>
<feature type="transmembrane region" description="Helical" evidence="11">
    <location>
        <begin position="205"/>
        <end position="238"/>
    </location>
</feature>
<sequence>MITQPFKVIAAFGRAFPLLFSPDLRLFVLAPLAANIALLALIYIVALSYLGVAVDGLMAYVPDWLSFIHVVFQVIFAILVGILLFYSFSVGVNILAAPFMAILAEKVETKLTGKTFDDDLNAQAIMAMVGRSIQRELQKLGYFLPRFIGLFLLSFVPLVNIVAPVLLLLFSAWMLAVQYMDYAFDNNKISFRLMRETLREQPFLCWTFGFIMMLAVTIPVLNLIMMPVAVVAATLLWVSQLDGQYHFSDLLTQQQKDRPTHVIKDTRR</sequence>
<keyword evidence="7 11" id="KW-1133">Transmembrane helix</keyword>
<dbReference type="NCBIfam" id="NF003433">
    <property type="entry name" value="PRK04949.1"/>
    <property type="match status" value="1"/>
</dbReference>
<comment type="caution">
    <text evidence="12">The sequence shown here is derived from an EMBL/GenBank/DDBJ whole genome shotgun (WGS) entry which is preliminary data.</text>
</comment>
<gene>
    <name evidence="11 12" type="primary">cysZ</name>
    <name evidence="12" type="ORF">FJM67_06530</name>
</gene>
<dbReference type="AlphaFoldDB" id="A0A501WZZ1"/>
<comment type="subcellular location">
    <subcellularLocation>
        <location evidence="11">Cell inner membrane</location>
        <topology evidence="11">Multi-pass membrane protein</topology>
    </subcellularLocation>
    <subcellularLocation>
        <location evidence="1">Membrane</location>
        <topology evidence="1">Multi-pass membrane protein</topology>
    </subcellularLocation>
</comment>
<evidence type="ECO:0000256" key="5">
    <source>
        <dbReference type="ARBA" id="ARBA00022605"/>
    </source>
</evidence>
<feature type="transmembrane region" description="Helical" evidence="11">
    <location>
        <begin position="70"/>
        <end position="96"/>
    </location>
</feature>
<evidence type="ECO:0000256" key="3">
    <source>
        <dbReference type="ARBA" id="ARBA00022475"/>
    </source>
</evidence>
<dbReference type="PANTHER" id="PTHR37468">
    <property type="entry name" value="SULFATE TRANSPORTER CYSZ"/>
    <property type="match status" value="1"/>
</dbReference>
<dbReference type="PANTHER" id="PTHR37468:SF1">
    <property type="entry name" value="SULFATE TRANSPORTER CYSZ"/>
    <property type="match status" value="1"/>
</dbReference>
<dbReference type="RefSeq" id="WP_140587987.1">
    <property type="nucleotide sequence ID" value="NZ_VFRR01000009.1"/>
</dbReference>
<dbReference type="InterPro" id="IPR022985">
    <property type="entry name" value="Sulfate_CysZ"/>
</dbReference>
<evidence type="ECO:0000256" key="4">
    <source>
        <dbReference type="ARBA" id="ARBA00022519"/>
    </source>
</evidence>
<evidence type="ECO:0000313" key="13">
    <source>
        <dbReference type="Proteomes" id="UP000315901"/>
    </source>
</evidence>
<keyword evidence="8 11" id="KW-0764">Sulfate transport</keyword>
<proteinExistence type="inferred from homology"/>
<keyword evidence="6 11" id="KW-0812">Transmembrane</keyword>
<name>A0A501WZZ1_9GAMM</name>
<accession>A0A501WZZ1</accession>
<evidence type="ECO:0000256" key="8">
    <source>
        <dbReference type="ARBA" id="ARBA00023032"/>
    </source>
</evidence>
<keyword evidence="3 11" id="KW-1003">Cell membrane</keyword>
<feature type="transmembrane region" description="Helical" evidence="11">
    <location>
        <begin position="140"/>
        <end position="159"/>
    </location>
</feature>
<evidence type="ECO:0000313" key="12">
    <source>
        <dbReference type="EMBL" id="TPE53457.1"/>
    </source>
</evidence>
<protein>
    <recommendedName>
        <fullName evidence="11">Sulfate transporter CysZ</fullName>
    </recommendedName>
</protein>
<evidence type="ECO:0000256" key="2">
    <source>
        <dbReference type="ARBA" id="ARBA00022448"/>
    </source>
</evidence>
<dbReference type="GO" id="GO:0005886">
    <property type="term" value="C:plasma membrane"/>
    <property type="evidence" value="ECO:0007669"/>
    <property type="project" value="UniProtKB-SubCell"/>
</dbReference>
<keyword evidence="5 11" id="KW-0028">Amino-acid biosynthesis</keyword>
<dbReference type="GO" id="GO:0000103">
    <property type="term" value="P:sulfate assimilation"/>
    <property type="evidence" value="ECO:0007669"/>
    <property type="project" value="InterPro"/>
</dbReference>
<evidence type="ECO:0000256" key="7">
    <source>
        <dbReference type="ARBA" id="ARBA00022989"/>
    </source>
</evidence>
<dbReference type="Pfam" id="PF07264">
    <property type="entry name" value="EI24"/>
    <property type="match status" value="1"/>
</dbReference>
<dbReference type="Proteomes" id="UP000315901">
    <property type="component" value="Unassembled WGS sequence"/>
</dbReference>
<keyword evidence="4 11" id="KW-0997">Cell inner membrane</keyword>
<keyword evidence="13" id="KW-1185">Reference proteome</keyword>
<dbReference type="EMBL" id="VFRR01000009">
    <property type="protein sequence ID" value="TPE53457.1"/>
    <property type="molecule type" value="Genomic_DNA"/>
</dbReference>
<keyword evidence="10 11" id="KW-0198">Cysteine biosynthesis</keyword>
<reference evidence="12 13" key="1">
    <citation type="submission" date="2019-06" db="EMBL/GenBank/DDBJ databases">
        <title>A novel bacterium of genus Marinomonas, isolated from coastal sand.</title>
        <authorList>
            <person name="Huang H."/>
            <person name="Mo K."/>
            <person name="Hu Y."/>
        </authorList>
    </citation>
    <scope>NUCLEOTIDE SEQUENCE [LARGE SCALE GENOMIC DNA]</scope>
    <source>
        <strain evidence="12 13">HB171799</strain>
    </source>
</reference>
<dbReference type="InterPro" id="IPR050480">
    <property type="entry name" value="CysZ-like"/>
</dbReference>
<dbReference type="HAMAP" id="MF_00468">
    <property type="entry name" value="CysZ"/>
    <property type="match status" value="1"/>
</dbReference>
<evidence type="ECO:0000256" key="11">
    <source>
        <dbReference type="HAMAP-Rule" id="MF_00468"/>
    </source>
</evidence>
<evidence type="ECO:0000256" key="6">
    <source>
        <dbReference type="ARBA" id="ARBA00022692"/>
    </source>
</evidence>
<dbReference type="GO" id="GO:0009675">
    <property type="term" value="F:high-affinity sulfate:proton symporter activity"/>
    <property type="evidence" value="ECO:0007669"/>
    <property type="project" value="TreeGrafter"/>
</dbReference>